<sequence length="255" mass="29314">MAQQGLLILFLLALLCKVMCTRSHHQSTKDPFTSSNIDGRFCLSWRLAVETNNELPWRTVPNQCSQYVEDYLIHGQYERDLELIMEQALNYVNGIPLVGDGMDAWILDVDDTCISNIYYYKSKNYGCDPYDPPAFRAWAVKGWCTAIPSVLRLFNKLIDNGFKVILLTGRDKETLYQATIDNLHNQGYIGYDQLIMRTTTYKGQSAVMYKSNIRKQLEDEGYRIWGNVGDQWSDLQGNSSGNRAFKLPNPMYFVP</sequence>
<dbReference type="Proteomes" id="UP001177021">
    <property type="component" value="Unassembled WGS sequence"/>
</dbReference>
<dbReference type="EMBL" id="CASHSV030000001">
    <property type="protein sequence ID" value="CAJ2632455.1"/>
    <property type="molecule type" value="Genomic_DNA"/>
</dbReference>
<keyword evidence="2" id="KW-1185">Reference proteome</keyword>
<evidence type="ECO:0000313" key="2">
    <source>
        <dbReference type="Proteomes" id="UP001177021"/>
    </source>
</evidence>
<protein>
    <submittedName>
        <fullName evidence="1">Uncharacterized protein</fullName>
    </submittedName>
</protein>
<comment type="caution">
    <text evidence="1">The sequence shown here is derived from an EMBL/GenBank/DDBJ whole genome shotgun (WGS) entry which is preliminary data.</text>
</comment>
<proteinExistence type="predicted"/>
<gene>
    <name evidence="1" type="ORF">MILVUS5_LOCUS3759</name>
</gene>
<reference evidence="1" key="1">
    <citation type="submission" date="2023-10" db="EMBL/GenBank/DDBJ databases">
        <authorList>
            <person name="Rodriguez Cubillos JULIANA M."/>
            <person name="De Vega J."/>
        </authorList>
    </citation>
    <scope>NUCLEOTIDE SEQUENCE</scope>
</reference>
<name>A0ACB0IJW4_TRIPR</name>
<evidence type="ECO:0000313" key="1">
    <source>
        <dbReference type="EMBL" id="CAJ2632455.1"/>
    </source>
</evidence>
<accession>A0ACB0IJW4</accession>
<organism evidence="1 2">
    <name type="scientific">Trifolium pratense</name>
    <name type="common">Red clover</name>
    <dbReference type="NCBI Taxonomy" id="57577"/>
    <lineage>
        <taxon>Eukaryota</taxon>
        <taxon>Viridiplantae</taxon>
        <taxon>Streptophyta</taxon>
        <taxon>Embryophyta</taxon>
        <taxon>Tracheophyta</taxon>
        <taxon>Spermatophyta</taxon>
        <taxon>Magnoliopsida</taxon>
        <taxon>eudicotyledons</taxon>
        <taxon>Gunneridae</taxon>
        <taxon>Pentapetalae</taxon>
        <taxon>rosids</taxon>
        <taxon>fabids</taxon>
        <taxon>Fabales</taxon>
        <taxon>Fabaceae</taxon>
        <taxon>Papilionoideae</taxon>
        <taxon>50 kb inversion clade</taxon>
        <taxon>NPAAA clade</taxon>
        <taxon>Hologalegina</taxon>
        <taxon>IRL clade</taxon>
        <taxon>Trifolieae</taxon>
        <taxon>Trifolium</taxon>
    </lineage>
</organism>